<evidence type="ECO:0000313" key="2">
    <source>
        <dbReference type="Proteomes" id="UP001143328"/>
    </source>
</evidence>
<comment type="caution">
    <text evidence="1">The sequence shown here is derived from an EMBL/GenBank/DDBJ whole genome shotgun (WGS) entry which is preliminary data.</text>
</comment>
<dbReference type="Proteomes" id="UP001143328">
    <property type="component" value="Unassembled WGS sequence"/>
</dbReference>
<gene>
    <name evidence="1" type="ORF">GCM10017655_11010</name>
</gene>
<proteinExistence type="predicted"/>
<dbReference type="RefSeq" id="WP_271194266.1">
    <property type="nucleotide sequence ID" value="NZ_BSFN01000002.1"/>
</dbReference>
<reference evidence="1" key="2">
    <citation type="submission" date="2023-01" db="EMBL/GenBank/DDBJ databases">
        <authorList>
            <person name="Sun Q."/>
            <person name="Evtushenko L."/>
        </authorList>
    </citation>
    <scope>NUCLEOTIDE SEQUENCE</scope>
    <source>
        <strain evidence="1">VKM B-2935</strain>
    </source>
</reference>
<dbReference type="AlphaFoldDB" id="A0A9W6K5T7"/>
<accession>A0A9W6K5T7</accession>
<protein>
    <submittedName>
        <fullName evidence="1">Uncharacterized protein</fullName>
    </submittedName>
</protein>
<organism evidence="1 2">
    <name type="scientific">Pseudomonas turukhanskensis</name>
    <dbReference type="NCBI Taxonomy" id="1806536"/>
    <lineage>
        <taxon>Bacteria</taxon>
        <taxon>Pseudomonadati</taxon>
        <taxon>Pseudomonadota</taxon>
        <taxon>Gammaproteobacteria</taxon>
        <taxon>Pseudomonadales</taxon>
        <taxon>Pseudomonadaceae</taxon>
        <taxon>Pseudomonas</taxon>
    </lineage>
</organism>
<keyword evidence="2" id="KW-1185">Reference proteome</keyword>
<reference evidence="1" key="1">
    <citation type="journal article" date="2014" name="Int. J. Syst. Evol. Microbiol.">
        <title>Complete genome sequence of Corynebacterium casei LMG S-19264T (=DSM 44701T), isolated from a smear-ripened cheese.</title>
        <authorList>
            <consortium name="US DOE Joint Genome Institute (JGI-PGF)"/>
            <person name="Walter F."/>
            <person name="Albersmeier A."/>
            <person name="Kalinowski J."/>
            <person name="Ruckert C."/>
        </authorList>
    </citation>
    <scope>NUCLEOTIDE SEQUENCE</scope>
    <source>
        <strain evidence="1">VKM B-2935</strain>
    </source>
</reference>
<sequence>MPRRILHEGPADIILCFAQGSIELSQATVIREERLGVYSASVAANDSVFPSGANYVIVRFAGEQLSGNVTQQAKATLFFS</sequence>
<name>A0A9W6K5T7_9PSED</name>
<evidence type="ECO:0000313" key="1">
    <source>
        <dbReference type="EMBL" id="GLK88039.1"/>
    </source>
</evidence>
<dbReference type="EMBL" id="BSFN01000002">
    <property type="protein sequence ID" value="GLK88039.1"/>
    <property type="molecule type" value="Genomic_DNA"/>
</dbReference>